<dbReference type="CDD" id="cd04301">
    <property type="entry name" value="NAT_SF"/>
    <property type="match status" value="1"/>
</dbReference>
<dbReference type="PROSITE" id="PS51186">
    <property type="entry name" value="GNAT"/>
    <property type="match status" value="1"/>
</dbReference>
<dbReference type="InterPro" id="IPR016181">
    <property type="entry name" value="Acyl_CoA_acyltransferase"/>
</dbReference>
<dbReference type="GO" id="GO:0016747">
    <property type="term" value="F:acyltransferase activity, transferring groups other than amino-acyl groups"/>
    <property type="evidence" value="ECO:0007669"/>
    <property type="project" value="InterPro"/>
</dbReference>
<dbReference type="Gene3D" id="3.40.630.30">
    <property type="match status" value="1"/>
</dbReference>
<evidence type="ECO:0000313" key="3">
    <source>
        <dbReference type="Proteomes" id="UP000190162"/>
    </source>
</evidence>
<accession>A0A1T4UQG1</accession>
<organism evidence="2 3">
    <name type="scientific">Enterovibrio nigricans DSM 22720</name>
    <dbReference type="NCBI Taxonomy" id="1121868"/>
    <lineage>
        <taxon>Bacteria</taxon>
        <taxon>Pseudomonadati</taxon>
        <taxon>Pseudomonadota</taxon>
        <taxon>Gammaproteobacteria</taxon>
        <taxon>Vibrionales</taxon>
        <taxon>Vibrionaceae</taxon>
        <taxon>Enterovibrio</taxon>
    </lineage>
</organism>
<gene>
    <name evidence="2" type="ORF">SAMN02745132_02236</name>
</gene>
<feature type="domain" description="N-acetyltransferase" evidence="1">
    <location>
        <begin position="1"/>
        <end position="81"/>
    </location>
</feature>
<name>A0A1T4UQG1_9GAMM</name>
<dbReference type="InterPro" id="IPR000182">
    <property type="entry name" value="GNAT_dom"/>
</dbReference>
<evidence type="ECO:0000313" key="2">
    <source>
        <dbReference type="EMBL" id="SKA54880.1"/>
    </source>
</evidence>
<keyword evidence="2" id="KW-0808">Transferase</keyword>
<dbReference type="AlphaFoldDB" id="A0A1T4UQG1"/>
<sequence length="96" mass="10631">MLGIGISQKYQGQGLGGKLIEILIENARSNNCRAIELTTVLNNNRAFALYQKLGFLYLGKVNNLVGDGSVVEESHMYFPIEPGVKIPQRNHVTPFL</sequence>
<dbReference type="Proteomes" id="UP000190162">
    <property type="component" value="Unassembled WGS sequence"/>
</dbReference>
<keyword evidence="3" id="KW-1185">Reference proteome</keyword>
<reference evidence="3" key="1">
    <citation type="submission" date="2017-02" db="EMBL/GenBank/DDBJ databases">
        <authorList>
            <person name="Varghese N."/>
            <person name="Submissions S."/>
        </authorList>
    </citation>
    <scope>NUCLEOTIDE SEQUENCE [LARGE SCALE GENOMIC DNA]</scope>
    <source>
        <strain evidence="3">DSM 22720</strain>
    </source>
</reference>
<dbReference type="Pfam" id="PF00583">
    <property type="entry name" value="Acetyltransf_1"/>
    <property type="match status" value="1"/>
</dbReference>
<dbReference type="SUPFAM" id="SSF55729">
    <property type="entry name" value="Acyl-CoA N-acyltransferases (Nat)"/>
    <property type="match status" value="1"/>
</dbReference>
<protein>
    <submittedName>
        <fullName evidence="2">Acetyltransferase (GNAT) family protein</fullName>
    </submittedName>
</protein>
<dbReference type="EMBL" id="FUXU01000024">
    <property type="protein sequence ID" value="SKA54880.1"/>
    <property type="molecule type" value="Genomic_DNA"/>
</dbReference>
<evidence type="ECO:0000259" key="1">
    <source>
        <dbReference type="PROSITE" id="PS51186"/>
    </source>
</evidence>
<proteinExistence type="predicted"/>